<comment type="caution">
    <text evidence="2">The sequence shown here is derived from an EMBL/GenBank/DDBJ whole genome shotgun (WGS) entry which is preliminary data.</text>
</comment>
<dbReference type="Proteomes" id="UP000264071">
    <property type="component" value="Unassembled WGS sequence"/>
</dbReference>
<feature type="domain" description="BIG2" evidence="1">
    <location>
        <begin position="216"/>
        <end position="296"/>
    </location>
</feature>
<gene>
    <name evidence="2" type="ORF">DGD08_18325</name>
</gene>
<dbReference type="InterPro" id="IPR008964">
    <property type="entry name" value="Invasin/intimin_cell_adhesion"/>
</dbReference>
<proteinExistence type="predicted"/>
<evidence type="ECO:0000313" key="3">
    <source>
        <dbReference type="Proteomes" id="UP000264071"/>
    </source>
</evidence>
<dbReference type="PROSITE" id="PS51257">
    <property type="entry name" value="PROKAR_LIPOPROTEIN"/>
    <property type="match status" value="1"/>
</dbReference>
<sequence length="775" mass="82293">MTYERVPALANASASTRLALTLCFAFLFGCESSKSPPTGSDNLDTPIANSIVISPATIAFTAVGSSQQLTATVRDQKGAELSAQVTWMIQNSAIATITSTGVVASVGTGSTTATATVGTITTSVAVSVQQTIALLQSTVPTATLASIGESTQAALIASDANGNRIANPAVTWSSTNIAVATVSATGLITAVANGSSEIRATAEGKTATIAIAVNQRANVLQLTPPRDTLSAVGETSQLTATIRDARGTAMNGTVTWTSGSNTVATVSSMGVVTAVGRGSTTVTAQHGALSAMTQVIVDDFGDLGIGYVHRSPEIDFVRGSANPTREGWPAAGQTVTWEAKIKSTSRFNRTAVPYRWTVDGIQVSAGTIDMPAGAVITIPLLRNWTFSRTKIGFELDPDNSFGETEERNNTIEVFSDALAIGFYVERSVYDYFGENQRKLGVGSNSWEDWAQRHVRFWNTMFENARYPLSPVGVLDRVRIDKITVVPDGALPLVPGGVAGNLPNGNDRTVDLQWGFPASLLQGNMYGNHVGIPGANNQPDNPFYFESSLLHELGHARYLVDVYGFNVKDGAWTPAGIIDKGSNIAIMEAGQFVAGSPYMRIANWEHVYYTPLFNGLMGGDYYTVGEYNAAALNLIAGRRAVLGNANAPGNIGAFLNDLPAQNRLKITDAAGVPIARASVRIYQSTPKANEWYGKYFDNTPDLQLSTDAQGQVLLGRNPFGGSGIVHTYGHSNGVVIIRVEGQGRVGYTFLESAMFNLEYWRGHTALGEYILAVVLR</sequence>
<evidence type="ECO:0000259" key="1">
    <source>
        <dbReference type="SMART" id="SM00635"/>
    </source>
</evidence>
<dbReference type="Pfam" id="PF02368">
    <property type="entry name" value="Big_2"/>
    <property type="match status" value="3"/>
</dbReference>
<dbReference type="Gene3D" id="2.60.40.1080">
    <property type="match status" value="3"/>
</dbReference>
<dbReference type="InterPro" id="IPR003343">
    <property type="entry name" value="Big_2"/>
</dbReference>
<dbReference type="SMART" id="SM00635">
    <property type="entry name" value="BID_2"/>
    <property type="match status" value="3"/>
</dbReference>
<accession>A0A3D4VDH4</accession>
<name>A0A3D4VDH4_9BACT</name>
<evidence type="ECO:0000313" key="2">
    <source>
        <dbReference type="EMBL" id="HCT59161.1"/>
    </source>
</evidence>
<feature type="domain" description="BIG2" evidence="1">
    <location>
        <begin position="128"/>
        <end position="212"/>
    </location>
</feature>
<organism evidence="2 3">
    <name type="scientific">Gemmatimonas aurantiaca</name>
    <dbReference type="NCBI Taxonomy" id="173480"/>
    <lineage>
        <taxon>Bacteria</taxon>
        <taxon>Pseudomonadati</taxon>
        <taxon>Gemmatimonadota</taxon>
        <taxon>Gemmatimonadia</taxon>
        <taxon>Gemmatimonadales</taxon>
        <taxon>Gemmatimonadaceae</taxon>
        <taxon>Gemmatimonas</taxon>
    </lineage>
</organism>
<dbReference type="InterPro" id="IPR013783">
    <property type="entry name" value="Ig-like_fold"/>
</dbReference>
<dbReference type="AlphaFoldDB" id="A0A3D4VDH4"/>
<protein>
    <recommendedName>
        <fullName evidence="1">BIG2 domain-containing protein</fullName>
    </recommendedName>
</protein>
<dbReference type="OMA" id="EEWETEC"/>
<dbReference type="SUPFAM" id="SSF49373">
    <property type="entry name" value="Invasin/intimin cell-adhesion fragments"/>
    <property type="match status" value="3"/>
</dbReference>
<feature type="domain" description="BIG2" evidence="1">
    <location>
        <begin position="47"/>
        <end position="127"/>
    </location>
</feature>
<dbReference type="EMBL" id="DPIY01000012">
    <property type="protein sequence ID" value="HCT59161.1"/>
    <property type="molecule type" value="Genomic_DNA"/>
</dbReference>
<reference evidence="2 3" key="1">
    <citation type="journal article" date="2018" name="Nat. Biotechnol.">
        <title>A standardized bacterial taxonomy based on genome phylogeny substantially revises the tree of life.</title>
        <authorList>
            <person name="Parks D.H."/>
            <person name="Chuvochina M."/>
            <person name="Waite D.W."/>
            <person name="Rinke C."/>
            <person name="Skarshewski A."/>
            <person name="Chaumeil P.A."/>
            <person name="Hugenholtz P."/>
        </authorList>
    </citation>
    <scope>NUCLEOTIDE SEQUENCE [LARGE SCALE GENOMIC DNA]</scope>
    <source>
        <strain evidence="2">UBA8844</strain>
    </source>
</reference>
<dbReference type="Gene3D" id="2.60.40.10">
    <property type="entry name" value="Immunoglobulins"/>
    <property type="match status" value="1"/>
</dbReference>